<evidence type="ECO:0000259" key="1">
    <source>
        <dbReference type="Pfam" id="PF01370"/>
    </source>
</evidence>
<accession>A0ABY4E1W8</accession>
<evidence type="ECO:0000313" key="2">
    <source>
        <dbReference type="EMBL" id="UOO89346.1"/>
    </source>
</evidence>
<dbReference type="Gene3D" id="3.40.50.720">
    <property type="entry name" value="NAD(P)-binding Rossmann-like Domain"/>
    <property type="match status" value="1"/>
</dbReference>
<proteinExistence type="predicted"/>
<dbReference type="Pfam" id="PF01370">
    <property type="entry name" value="Epimerase"/>
    <property type="match status" value="1"/>
</dbReference>
<dbReference type="PANTHER" id="PTHR43245">
    <property type="entry name" value="BIFUNCTIONAL POLYMYXIN RESISTANCE PROTEIN ARNA"/>
    <property type="match status" value="1"/>
</dbReference>
<dbReference type="InterPro" id="IPR050177">
    <property type="entry name" value="Lipid_A_modif_metabolic_enz"/>
</dbReference>
<gene>
    <name evidence="2" type="ORF">LVJ82_18185</name>
</gene>
<protein>
    <submittedName>
        <fullName evidence="2">NAD-dependent epimerase/dehydratase family protein</fullName>
    </submittedName>
</protein>
<organism evidence="2 3">
    <name type="scientific">Vitreoscilla massiliensis</name>
    <dbReference type="NCBI Taxonomy" id="1689272"/>
    <lineage>
        <taxon>Bacteria</taxon>
        <taxon>Pseudomonadati</taxon>
        <taxon>Pseudomonadota</taxon>
        <taxon>Betaproteobacteria</taxon>
        <taxon>Neisseriales</taxon>
        <taxon>Neisseriaceae</taxon>
        <taxon>Vitreoscilla</taxon>
    </lineage>
</organism>
<reference evidence="2 3" key="1">
    <citation type="journal article" date="2022" name="Res Sq">
        <title>Evolution of multicellular longitudinally dividing oral cavity symbionts (Neisseriaceae).</title>
        <authorList>
            <person name="Nyongesa S."/>
            <person name="Weber P."/>
            <person name="Bernet E."/>
            <person name="Pullido F."/>
            <person name="Nieckarz M."/>
            <person name="Delaby M."/>
            <person name="Nieves C."/>
            <person name="Viehboeck T."/>
            <person name="Krause N."/>
            <person name="Rivera-Millot A."/>
            <person name="Nakamura A."/>
            <person name="Vischer N."/>
            <person name="VanNieuwenhze M."/>
            <person name="Brun Y."/>
            <person name="Cava F."/>
            <person name="Bulgheresi S."/>
            <person name="Veyrier F."/>
        </authorList>
    </citation>
    <scope>NUCLEOTIDE SEQUENCE [LARGE SCALE GENOMIC DNA]</scope>
    <source>
        <strain evidence="2 3">SN4</strain>
    </source>
</reference>
<dbReference type="RefSeq" id="WP_058357045.1">
    <property type="nucleotide sequence ID" value="NZ_CABKVG010000010.1"/>
</dbReference>
<dbReference type="PANTHER" id="PTHR43245:SF46">
    <property type="entry name" value="NUCLEOSIDE-DIPHOSPHATE-SUGAR EPIMERASE"/>
    <property type="match status" value="1"/>
</dbReference>
<sequence length="347" mass="38256">MNKVLLTGASHGLGRSALQVLMERNLSITAVARNVRDLGEEQAHQMARAALQSDQAIALVALQAADLSLINQVDALSLLQGHDTVWHCAAKSSPWGRYDDFYAANVHATEQLAQAAGKTGVQTFVHISTPSLYFDFQSRHHIPESFVPPRFANFYAQTKWLAEQKILQAAADYPATQYIMLRPRAIFGEHDRVLMPRLLQLWRSGGGVFKLPRGGEVLMDMTYAGNVVQAMHLASVSPHIASGSVFNITNQEPWQLKAVLEQLFAAMGKPMAVKSVPYGLAKRVAALAQTWANISGKEPQFTPYSIGALAFDMTLDNTQAQQILAYRPLVDMQQAIINTAERFKTLE</sequence>
<dbReference type="Proteomes" id="UP000832011">
    <property type="component" value="Chromosome"/>
</dbReference>
<keyword evidence="3" id="KW-1185">Reference proteome</keyword>
<dbReference type="InterPro" id="IPR036291">
    <property type="entry name" value="NAD(P)-bd_dom_sf"/>
</dbReference>
<feature type="domain" description="NAD-dependent epimerase/dehydratase" evidence="1">
    <location>
        <begin position="4"/>
        <end position="248"/>
    </location>
</feature>
<name>A0ABY4E1W8_9NEIS</name>
<dbReference type="InterPro" id="IPR001509">
    <property type="entry name" value="Epimerase_deHydtase"/>
</dbReference>
<dbReference type="EMBL" id="CP091511">
    <property type="protein sequence ID" value="UOO89346.1"/>
    <property type="molecule type" value="Genomic_DNA"/>
</dbReference>
<dbReference type="SUPFAM" id="SSF51735">
    <property type="entry name" value="NAD(P)-binding Rossmann-fold domains"/>
    <property type="match status" value="1"/>
</dbReference>
<evidence type="ECO:0000313" key="3">
    <source>
        <dbReference type="Proteomes" id="UP000832011"/>
    </source>
</evidence>